<dbReference type="Pfam" id="PF04542">
    <property type="entry name" value="Sigma70_r2"/>
    <property type="match status" value="1"/>
</dbReference>
<evidence type="ECO:0000259" key="5">
    <source>
        <dbReference type="Pfam" id="PF04542"/>
    </source>
</evidence>
<feature type="domain" description="RNA polymerase sigma factor 70 region 4 type 2" evidence="6">
    <location>
        <begin position="131"/>
        <end position="172"/>
    </location>
</feature>
<dbReference type="EMBL" id="JAFKCT010000003">
    <property type="protein sequence ID" value="MBN7811113.1"/>
    <property type="molecule type" value="Genomic_DNA"/>
</dbReference>
<dbReference type="InterPro" id="IPR036388">
    <property type="entry name" value="WH-like_DNA-bd_sf"/>
</dbReference>
<dbReference type="InterPro" id="IPR007627">
    <property type="entry name" value="RNA_pol_sigma70_r2"/>
</dbReference>
<name>A0ABS3C2D5_9BACT</name>
<organism evidence="7 8">
    <name type="scientific">Algoriphagus oliviformis</name>
    <dbReference type="NCBI Taxonomy" id="2811231"/>
    <lineage>
        <taxon>Bacteria</taxon>
        <taxon>Pseudomonadati</taxon>
        <taxon>Bacteroidota</taxon>
        <taxon>Cytophagia</taxon>
        <taxon>Cytophagales</taxon>
        <taxon>Cyclobacteriaceae</taxon>
        <taxon>Algoriphagus</taxon>
    </lineage>
</organism>
<sequence>MNPKLQVAEEESAYWLRLKDGDQSALRFFYELYVDELFGFGMTLTGSESQVKDAVQDVFLELWRYHSSVNSSVNVKFYLYKCLANRIFREGRESKKSEAVHQKYMEEHGAIVESAESKLANFQVEAHLKVKLSEAIEDLPKRQKAVIDCLYFQDFSYEETSQIMNINLRSTYTLAWKAVSNLKKHLLKVVNLLVFWVFVG</sequence>
<protein>
    <submittedName>
        <fullName evidence="7">Sigma-70 family RNA polymerase sigma factor</fullName>
    </submittedName>
</protein>
<dbReference type="InterPro" id="IPR039425">
    <property type="entry name" value="RNA_pol_sigma-70-like"/>
</dbReference>
<keyword evidence="4" id="KW-0804">Transcription</keyword>
<evidence type="ECO:0000256" key="3">
    <source>
        <dbReference type="ARBA" id="ARBA00023082"/>
    </source>
</evidence>
<feature type="domain" description="RNA polymerase sigma-70 region 2" evidence="5">
    <location>
        <begin position="29"/>
        <end position="92"/>
    </location>
</feature>
<evidence type="ECO:0000256" key="4">
    <source>
        <dbReference type="ARBA" id="ARBA00023163"/>
    </source>
</evidence>
<comment type="caution">
    <text evidence="7">The sequence shown here is derived from an EMBL/GenBank/DDBJ whole genome shotgun (WGS) entry which is preliminary data.</text>
</comment>
<dbReference type="Pfam" id="PF08281">
    <property type="entry name" value="Sigma70_r4_2"/>
    <property type="match status" value="1"/>
</dbReference>
<evidence type="ECO:0000313" key="7">
    <source>
        <dbReference type="EMBL" id="MBN7811113.1"/>
    </source>
</evidence>
<dbReference type="Proteomes" id="UP000664317">
    <property type="component" value="Unassembled WGS sequence"/>
</dbReference>
<dbReference type="SUPFAM" id="SSF88659">
    <property type="entry name" value="Sigma3 and sigma4 domains of RNA polymerase sigma factors"/>
    <property type="match status" value="1"/>
</dbReference>
<evidence type="ECO:0000256" key="1">
    <source>
        <dbReference type="ARBA" id="ARBA00010641"/>
    </source>
</evidence>
<comment type="similarity">
    <text evidence="1">Belongs to the sigma-70 factor family. ECF subfamily.</text>
</comment>
<dbReference type="InterPro" id="IPR013325">
    <property type="entry name" value="RNA_pol_sigma_r2"/>
</dbReference>
<dbReference type="InterPro" id="IPR014284">
    <property type="entry name" value="RNA_pol_sigma-70_dom"/>
</dbReference>
<dbReference type="RefSeq" id="WP_206577897.1">
    <property type="nucleotide sequence ID" value="NZ_JAFKCT010000003.1"/>
</dbReference>
<dbReference type="Gene3D" id="1.10.1740.10">
    <property type="match status" value="1"/>
</dbReference>
<proteinExistence type="inferred from homology"/>
<dbReference type="InterPro" id="IPR013324">
    <property type="entry name" value="RNA_pol_sigma_r3/r4-like"/>
</dbReference>
<dbReference type="PANTHER" id="PTHR43133">
    <property type="entry name" value="RNA POLYMERASE ECF-TYPE SIGMA FACTO"/>
    <property type="match status" value="1"/>
</dbReference>
<reference evidence="7 8" key="1">
    <citation type="submission" date="2021-03" db="EMBL/GenBank/DDBJ databases">
        <title>novel species isolated from a fishpond in China.</title>
        <authorList>
            <person name="Lu H."/>
            <person name="Cai Z."/>
        </authorList>
    </citation>
    <scope>NUCLEOTIDE SEQUENCE [LARGE SCALE GENOMIC DNA]</scope>
    <source>
        <strain evidence="7 8">H41</strain>
    </source>
</reference>
<dbReference type="SUPFAM" id="SSF88946">
    <property type="entry name" value="Sigma2 domain of RNA polymerase sigma factors"/>
    <property type="match status" value="1"/>
</dbReference>
<dbReference type="InterPro" id="IPR013249">
    <property type="entry name" value="RNA_pol_sigma70_r4_t2"/>
</dbReference>
<keyword evidence="2" id="KW-0805">Transcription regulation</keyword>
<evidence type="ECO:0000259" key="6">
    <source>
        <dbReference type="Pfam" id="PF08281"/>
    </source>
</evidence>
<evidence type="ECO:0000313" key="8">
    <source>
        <dbReference type="Proteomes" id="UP000664317"/>
    </source>
</evidence>
<gene>
    <name evidence="7" type="ORF">J0A68_09105</name>
</gene>
<accession>A0ABS3C2D5</accession>
<dbReference type="NCBIfam" id="TIGR02937">
    <property type="entry name" value="sigma70-ECF"/>
    <property type="match status" value="1"/>
</dbReference>
<keyword evidence="3" id="KW-0731">Sigma factor</keyword>
<evidence type="ECO:0000256" key="2">
    <source>
        <dbReference type="ARBA" id="ARBA00023015"/>
    </source>
</evidence>
<dbReference type="PANTHER" id="PTHR43133:SF46">
    <property type="entry name" value="RNA POLYMERASE SIGMA-70 FACTOR ECF SUBFAMILY"/>
    <property type="match status" value="1"/>
</dbReference>
<keyword evidence="8" id="KW-1185">Reference proteome</keyword>
<dbReference type="Gene3D" id="1.10.10.10">
    <property type="entry name" value="Winged helix-like DNA-binding domain superfamily/Winged helix DNA-binding domain"/>
    <property type="match status" value="1"/>
</dbReference>